<feature type="transmembrane region" description="Helical" evidence="4">
    <location>
        <begin position="188"/>
        <end position="208"/>
    </location>
</feature>
<dbReference type="SUPFAM" id="SSF58104">
    <property type="entry name" value="Methyl-accepting chemotaxis protein (MCP) signaling domain"/>
    <property type="match status" value="1"/>
</dbReference>
<name>A0A1H7YLU0_9FIRM</name>
<keyword evidence="4" id="KW-1133">Transmembrane helix</keyword>
<gene>
    <name evidence="7" type="ORF">SAMN05216180_0125</name>
</gene>
<organism evidence="7 8">
    <name type="scientific">Hydrogenoanaerobacterium saccharovorans</name>
    <dbReference type="NCBI Taxonomy" id="474960"/>
    <lineage>
        <taxon>Bacteria</taxon>
        <taxon>Bacillati</taxon>
        <taxon>Bacillota</taxon>
        <taxon>Clostridia</taxon>
        <taxon>Eubacteriales</taxon>
        <taxon>Oscillospiraceae</taxon>
        <taxon>Hydrogenoanaerobacterium</taxon>
    </lineage>
</organism>
<evidence type="ECO:0000313" key="7">
    <source>
        <dbReference type="EMBL" id="SEM47212.1"/>
    </source>
</evidence>
<evidence type="ECO:0000313" key="8">
    <source>
        <dbReference type="Proteomes" id="UP000199158"/>
    </source>
</evidence>
<dbReference type="GO" id="GO:0004888">
    <property type="term" value="F:transmembrane signaling receptor activity"/>
    <property type="evidence" value="ECO:0007669"/>
    <property type="project" value="InterPro"/>
</dbReference>
<protein>
    <submittedName>
        <fullName evidence="7">Methyl-accepting chemotaxis protein</fullName>
    </submittedName>
</protein>
<keyword evidence="1" id="KW-0145">Chemotaxis</keyword>
<evidence type="ECO:0000259" key="5">
    <source>
        <dbReference type="PROSITE" id="PS50111"/>
    </source>
</evidence>
<dbReference type="PANTHER" id="PTHR43531">
    <property type="entry name" value="PROTEIN ICFG"/>
    <property type="match status" value="1"/>
</dbReference>
<dbReference type="PROSITE" id="PS50111">
    <property type="entry name" value="CHEMOTAXIS_TRANSDUC_2"/>
    <property type="match status" value="1"/>
</dbReference>
<dbReference type="Pfam" id="PF00015">
    <property type="entry name" value="MCPsignal"/>
    <property type="match status" value="1"/>
</dbReference>
<reference evidence="7 8" key="1">
    <citation type="submission" date="2016-10" db="EMBL/GenBank/DDBJ databases">
        <authorList>
            <person name="de Groot N.N."/>
        </authorList>
    </citation>
    <scope>NUCLEOTIDE SEQUENCE [LARGE SCALE GENOMIC DNA]</scope>
    <source>
        <strain evidence="7 8">CGMCC 1.5070</strain>
    </source>
</reference>
<dbReference type="OrthoDB" id="1862723at2"/>
<feature type="transmembrane region" description="Helical" evidence="4">
    <location>
        <begin position="12"/>
        <end position="31"/>
    </location>
</feature>
<dbReference type="InterPro" id="IPR051310">
    <property type="entry name" value="MCP_chemotaxis"/>
</dbReference>
<proteinExistence type="inferred from homology"/>
<keyword evidence="4" id="KW-0472">Membrane</keyword>
<feature type="domain" description="Methyl-accepting transducer" evidence="5">
    <location>
        <begin position="313"/>
        <end position="542"/>
    </location>
</feature>
<evidence type="ECO:0000256" key="4">
    <source>
        <dbReference type="SAM" id="Phobius"/>
    </source>
</evidence>
<dbReference type="PROSITE" id="PS50885">
    <property type="entry name" value="HAMP"/>
    <property type="match status" value="1"/>
</dbReference>
<dbReference type="InterPro" id="IPR004090">
    <property type="entry name" value="Chemotax_Me-accpt_rcpt"/>
</dbReference>
<evidence type="ECO:0000256" key="1">
    <source>
        <dbReference type="ARBA" id="ARBA00022500"/>
    </source>
</evidence>
<dbReference type="PANTHER" id="PTHR43531:SF11">
    <property type="entry name" value="METHYL-ACCEPTING CHEMOTAXIS PROTEIN 3"/>
    <property type="match status" value="1"/>
</dbReference>
<evidence type="ECO:0000256" key="2">
    <source>
        <dbReference type="ARBA" id="ARBA00029447"/>
    </source>
</evidence>
<evidence type="ECO:0000256" key="3">
    <source>
        <dbReference type="PROSITE-ProRule" id="PRU00284"/>
    </source>
</evidence>
<dbReference type="SMART" id="SM00283">
    <property type="entry name" value="MA"/>
    <property type="match status" value="1"/>
</dbReference>
<keyword evidence="3" id="KW-0807">Transducer</keyword>
<sequence>MKKAIKQSTLVFLLNTVSIILVIGVMTTFFINVRFNQQIDKANTDRYDLAFNANRFLSASDYLTSEVRAYAATGDNVHYDNYWNEVNNLKNRDIGVENMKSIGITQEEQAMIDEMATISNNLVTLEDQAMKDVKAGKKADAIQSVFGKDYESGNVKISELKTNFISMLDKRSKDKIDNLVVTNNILELLSIVFIVFVVLIQILSFVVIRKKVIKPIIAVQSEMMEIANGNLSSYFALEPDTSEIGMLVASIISTKDEIKKYISDISEKLKLLAHGDITAEVDMDYIGDFKPIRESMVEIIESLNETLFQISQSADQVAGGSEQVSGGAQALSQGATEQASSVQELSATITEISQQVKMNAQNTNQANTITTQAAAQLMDSNEKMKQMIVAMEQISNSSKEIGKIIKVIDDIAFQTNILALNAAVEAARAGAAGKGFAVVADEVRNLASKSADAAKNTTNLIENAILSIKNGTTIAQNTANTLSEVMLSSKQSTELMESIARATDQQASSITQVTQGVEQISAVVQMNSATAEESAASSEELSSQAQMLKELVSNFKLKKDAKIFHSLASDEYKEQKVANEYDTAKY</sequence>
<comment type="similarity">
    <text evidence="2">Belongs to the methyl-accepting chemotaxis (MCP) protein family.</text>
</comment>
<keyword evidence="4" id="KW-0812">Transmembrane</keyword>
<feature type="domain" description="HAMP" evidence="6">
    <location>
        <begin position="210"/>
        <end position="263"/>
    </location>
</feature>
<dbReference type="InterPro" id="IPR003660">
    <property type="entry name" value="HAMP_dom"/>
</dbReference>
<dbReference type="Gene3D" id="1.10.287.950">
    <property type="entry name" value="Methyl-accepting chemotaxis protein"/>
    <property type="match status" value="1"/>
</dbReference>
<dbReference type="InterPro" id="IPR004089">
    <property type="entry name" value="MCPsignal_dom"/>
</dbReference>
<dbReference type="EMBL" id="FOCG01000001">
    <property type="protein sequence ID" value="SEM47212.1"/>
    <property type="molecule type" value="Genomic_DNA"/>
</dbReference>
<accession>A0A1H7YLU0</accession>
<dbReference type="GO" id="GO:0006935">
    <property type="term" value="P:chemotaxis"/>
    <property type="evidence" value="ECO:0007669"/>
    <property type="project" value="UniProtKB-KW"/>
</dbReference>
<keyword evidence="8" id="KW-1185">Reference proteome</keyword>
<dbReference type="AlphaFoldDB" id="A0A1H7YLU0"/>
<dbReference type="STRING" id="474960.SAMN05216180_0125"/>
<dbReference type="PRINTS" id="PR00260">
    <property type="entry name" value="CHEMTRNSDUCR"/>
</dbReference>
<dbReference type="RefSeq" id="WP_092750628.1">
    <property type="nucleotide sequence ID" value="NZ_FOCG01000001.1"/>
</dbReference>
<dbReference type="GO" id="GO:0005886">
    <property type="term" value="C:plasma membrane"/>
    <property type="evidence" value="ECO:0007669"/>
    <property type="project" value="TreeGrafter"/>
</dbReference>
<evidence type="ECO:0000259" key="6">
    <source>
        <dbReference type="PROSITE" id="PS50885"/>
    </source>
</evidence>
<dbReference type="GO" id="GO:0007165">
    <property type="term" value="P:signal transduction"/>
    <property type="evidence" value="ECO:0007669"/>
    <property type="project" value="UniProtKB-KW"/>
</dbReference>
<dbReference type="Proteomes" id="UP000199158">
    <property type="component" value="Unassembled WGS sequence"/>
</dbReference>